<keyword evidence="7 12" id="KW-0862">Zinc</keyword>
<comment type="catalytic activity">
    <reaction evidence="13">
        <text>2'-deoxycytidine + H2O + H(+) = 2'-deoxyuridine + NH4(+)</text>
        <dbReference type="Rhea" id="RHEA:13433"/>
        <dbReference type="ChEBI" id="CHEBI:15377"/>
        <dbReference type="ChEBI" id="CHEBI:15378"/>
        <dbReference type="ChEBI" id="CHEBI:15698"/>
        <dbReference type="ChEBI" id="CHEBI:16450"/>
        <dbReference type="ChEBI" id="CHEBI:28938"/>
        <dbReference type="EC" id="3.5.4.5"/>
    </reaction>
</comment>
<evidence type="ECO:0000256" key="4">
    <source>
        <dbReference type="ARBA" id="ARBA00012783"/>
    </source>
</evidence>
<comment type="similarity">
    <text evidence="3 13">Belongs to the cytidine and deoxycytidylate deaminase family.</text>
</comment>
<evidence type="ECO:0000256" key="6">
    <source>
        <dbReference type="ARBA" id="ARBA00022801"/>
    </source>
</evidence>
<evidence type="ECO:0000259" key="14">
    <source>
        <dbReference type="PROSITE" id="PS51747"/>
    </source>
</evidence>
<organism evidence="15 16">
    <name type="scientific">Cercospora berteroae</name>
    <dbReference type="NCBI Taxonomy" id="357750"/>
    <lineage>
        <taxon>Eukaryota</taxon>
        <taxon>Fungi</taxon>
        <taxon>Dikarya</taxon>
        <taxon>Ascomycota</taxon>
        <taxon>Pezizomycotina</taxon>
        <taxon>Dothideomycetes</taxon>
        <taxon>Dothideomycetidae</taxon>
        <taxon>Mycosphaerellales</taxon>
        <taxon>Mycosphaerellaceae</taxon>
        <taxon>Cercospora</taxon>
    </lineage>
</organism>
<dbReference type="Pfam" id="PF00383">
    <property type="entry name" value="dCMP_cyt_deam_1"/>
    <property type="match status" value="1"/>
</dbReference>
<evidence type="ECO:0000256" key="5">
    <source>
        <dbReference type="ARBA" id="ARBA00022723"/>
    </source>
</evidence>
<dbReference type="InterPro" id="IPR050202">
    <property type="entry name" value="Cyt/Deoxycyt_deaminase"/>
</dbReference>
<dbReference type="GO" id="GO:0004126">
    <property type="term" value="F:cytidine deaminase activity"/>
    <property type="evidence" value="ECO:0007669"/>
    <property type="project" value="UniProtKB-UniRule"/>
</dbReference>
<evidence type="ECO:0000313" key="16">
    <source>
        <dbReference type="Proteomes" id="UP000237631"/>
    </source>
</evidence>
<dbReference type="SUPFAM" id="SSF53927">
    <property type="entry name" value="Cytidine deaminase-like"/>
    <property type="match status" value="1"/>
</dbReference>
<evidence type="ECO:0000256" key="1">
    <source>
        <dbReference type="ARBA" id="ARBA00001947"/>
    </source>
</evidence>
<feature type="binding site" evidence="12">
    <location>
        <position position="116"/>
    </location>
    <ligand>
        <name>Zn(2+)</name>
        <dbReference type="ChEBI" id="CHEBI:29105"/>
        <note>catalytic</note>
    </ligand>
</feature>
<evidence type="ECO:0000256" key="9">
    <source>
        <dbReference type="ARBA" id="ARBA00049558"/>
    </source>
</evidence>
<proteinExistence type="inferred from homology"/>
<dbReference type="GO" id="GO:0055086">
    <property type="term" value="P:nucleobase-containing small molecule metabolic process"/>
    <property type="evidence" value="ECO:0007669"/>
    <property type="project" value="UniProtKB-ARBA"/>
</dbReference>
<dbReference type="EMBL" id="PNEN01000288">
    <property type="protein sequence ID" value="PPJ60348.1"/>
    <property type="molecule type" value="Genomic_DNA"/>
</dbReference>
<dbReference type="GO" id="GO:0008270">
    <property type="term" value="F:zinc ion binding"/>
    <property type="evidence" value="ECO:0007669"/>
    <property type="project" value="UniProtKB-UniRule"/>
</dbReference>
<dbReference type="Gene3D" id="3.40.140.10">
    <property type="entry name" value="Cytidine Deaminase, domain 2"/>
    <property type="match status" value="1"/>
</dbReference>
<evidence type="ECO:0000313" key="15">
    <source>
        <dbReference type="EMBL" id="PPJ60348.1"/>
    </source>
</evidence>
<feature type="active site" description="Proton donor" evidence="10">
    <location>
        <position position="79"/>
    </location>
</feature>
<evidence type="ECO:0000256" key="11">
    <source>
        <dbReference type="PIRSR" id="PIRSR606262-2"/>
    </source>
</evidence>
<dbReference type="STRING" id="357750.A0A2S6CKT4"/>
<keyword evidence="16" id="KW-1185">Reference proteome</keyword>
<reference evidence="16" key="1">
    <citation type="journal article" date="2017" name="bioRxiv">
        <title>Conservation of a gene cluster reveals novel cercosporin biosynthetic mechanisms and extends production to the genus Colletotrichum.</title>
        <authorList>
            <person name="de Jonge R."/>
            <person name="Ebert M.K."/>
            <person name="Huitt-Roehl C.R."/>
            <person name="Pal P."/>
            <person name="Suttle J.C."/>
            <person name="Spanner R.E."/>
            <person name="Neubauer J.D."/>
            <person name="Jurick W.M.II."/>
            <person name="Stott K.A."/>
            <person name="Secor G.A."/>
            <person name="Thomma B.P.H.J."/>
            <person name="Van de Peer Y."/>
            <person name="Townsend C.A."/>
            <person name="Bolton M.D."/>
        </authorList>
    </citation>
    <scope>NUCLEOTIDE SEQUENCE [LARGE SCALE GENOMIC DNA]</scope>
    <source>
        <strain evidence="16">CBS538.71</strain>
    </source>
</reference>
<dbReference type="AlphaFoldDB" id="A0A2S6CKT4"/>
<dbReference type="PANTHER" id="PTHR11644">
    <property type="entry name" value="CYTIDINE DEAMINASE"/>
    <property type="match status" value="1"/>
</dbReference>
<comment type="function">
    <text evidence="2 13">This enzyme scavenges exogenous and endogenous cytidine and 2'-deoxycytidine for UMP synthesis.</text>
</comment>
<keyword evidence="5 12" id="KW-0479">Metal-binding</keyword>
<dbReference type="OrthoDB" id="414540at2759"/>
<dbReference type="PANTHER" id="PTHR11644:SF2">
    <property type="entry name" value="CYTIDINE DEAMINASE"/>
    <property type="match status" value="1"/>
</dbReference>
<dbReference type="GO" id="GO:0005829">
    <property type="term" value="C:cytosol"/>
    <property type="evidence" value="ECO:0007669"/>
    <property type="project" value="TreeGrafter"/>
</dbReference>
<evidence type="ECO:0000256" key="10">
    <source>
        <dbReference type="PIRSR" id="PIRSR606262-1"/>
    </source>
</evidence>
<comment type="catalytic activity">
    <reaction evidence="9 13">
        <text>cytidine + H2O + H(+) = uridine + NH4(+)</text>
        <dbReference type="Rhea" id="RHEA:16069"/>
        <dbReference type="ChEBI" id="CHEBI:15377"/>
        <dbReference type="ChEBI" id="CHEBI:15378"/>
        <dbReference type="ChEBI" id="CHEBI:16704"/>
        <dbReference type="ChEBI" id="CHEBI:17562"/>
        <dbReference type="ChEBI" id="CHEBI:28938"/>
        <dbReference type="EC" id="3.5.4.5"/>
    </reaction>
</comment>
<comment type="cofactor">
    <cofactor evidence="1 12 13">
        <name>Zn(2+)</name>
        <dbReference type="ChEBI" id="CHEBI:29105"/>
    </cofactor>
</comment>
<dbReference type="Proteomes" id="UP000237631">
    <property type="component" value="Unassembled WGS sequence"/>
</dbReference>
<evidence type="ECO:0000256" key="8">
    <source>
        <dbReference type="ARBA" id="ARBA00032005"/>
    </source>
</evidence>
<feature type="binding site" evidence="11">
    <location>
        <begin position="66"/>
        <end position="72"/>
    </location>
    <ligand>
        <name>substrate</name>
    </ligand>
</feature>
<name>A0A2S6CKT4_9PEZI</name>
<evidence type="ECO:0000256" key="7">
    <source>
        <dbReference type="ARBA" id="ARBA00022833"/>
    </source>
</evidence>
<dbReference type="EC" id="3.5.4.5" evidence="4 13"/>
<dbReference type="NCBIfam" id="TIGR01354">
    <property type="entry name" value="cyt_deam_tetra"/>
    <property type="match status" value="1"/>
</dbReference>
<comment type="caution">
    <text evidence="15">The sequence shown here is derived from an EMBL/GenBank/DDBJ whole genome shotgun (WGS) entry which is preliminary data.</text>
</comment>
<dbReference type="GO" id="GO:0072527">
    <property type="term" value="P:pyrimidine-containing compound metabolic process"/>
    <property type="evidence" value="ECO:0007669"/>
    <property type="project" value="UniProtKB-ARBA"/>
</dbReference>
<sequence>MSDSSDFQRGHSRHDTALIHGLSQSEVQRLSEACIEAKGRAYCPYSHFRVGAALLLKSGEIVLGANVENASYPVGTCAERTAIGTAVVQHGAKQGDIRAIAVATDISPPASPCGMCRQFIREFCETSVPILMYDKDGKSTVMTLEQLLPMSFGPDKLLPPDQLANGLSQ</sequence>
<dbReference type="PROSITE" id="PS00903">
    <property type="entry name" value="CYT_DCMP_DEAMINASES_1"/>
    <property type="match status" value="1"/>
</dbReference>
<evidence type="ECO:0000256" key="12">
    <source>
        <dbReference type="PIRSR" id="PIRSR606262-3"/>
    </source>
</evidence>
<feature type="binding site" evidence="12">
    <location>
        <position position="77"/>
    </location>
    <ligand>
        <name>Zn(2+)</name>
        <dbReference type="ChEBI" id="CHEBI:29105"/>
        <note>catalytic</note>
    </ligand>
</feature>
<dbReference type="PROSITE" id="PS51747">
    <property type="entry name" value="CYT_DCMP_DEAMINASES_2"/>
    <property type="match status" value="1"/>
</dbReference>
<evidence type="ECO:0000256" key="3">
    <source>
        <dbReference type="ARBA" id="ARBA00006576"/>
    </source>
</evidence>
<dbReference type="InterPro" id="IPR006262">
    <property type="entry name" value="Cyt_deam_tetra"/>
</dbReference>
<evidence type="ECO:0000256" key="13">
    <source>
        <dbReference type="RuleBase" id="RU364006"/>
    </source>
</evidence>
<dbReference type="CDD" id="cd01283">
    <property type="entry name" value="cytidine_deaminase"/>
    <property type="match status" value="1"/>
</dbReference>
<dbReference type="InterPro" id="IPR016193">
    <property type="entry name" value="Cytidine_deaminase-like"/>
</dbReference>
<evidence type="ECO:0000256" key="2">
    <source>
        <dbReference type="ARBA" id="ARBA00003949"/>
    </source>
</evidence>
<feature type="domain" description="CMP/dCMP-type deaminase" evidence="14">
    <location>
        <begin position="25"/>
        <end position="155"/>
    </location>
</feature>
<keyword evidence="6 13" id="KW-0378">Hydrolase</keyword>
<protein>
    <recommendedName>
        <fullName evidence="4 13">Cytidine deaminase</fullName>
        <ecNumber evidence="4 13">3.5.4.5</ecNumber>
    </recommendedName>
    <alternativeName>
        <fullName evidence="8 13">Cytidine aminohydrolase</fullName>
    </alternativeName>
</protein>
<dbReference type="FunFam" id="3.40.140.10:FF:000008">
    <property type="entry name" value="Cytidine deaminase"/>
    <property type="match status" value="1"/>
</dbReference>
<dbReference type="GO" id="GO:0042802">
    <property type="term" value="F:identical protein binding"/>
    <property type="evidence" value="ECO:0007669"/>
    <property type="project" value="UniProtKB-ARBA"/>
</dbReference>
<dbReference type="InterPro" id="IPR016192">
    <property type="entry name" value="APOBEC/CMP_deaminase_Zn-bd"/>
</dbReference>
<gene>
    <name evidence="15" type="ORF">CBER1_10886</name>
</gene>
<feature type="binding site" evidence="12">
    <location>
        <position position="113"/>
    </location>
    <ligand>
        <name>Zn(2+)</name>
        <dbReference type="ChEBI" id="CHEBI:29105"/>
        <note>catalytic</note>
    </ligand>
</feature>
<dbReference type="NCBIfam" id="NF004064">
    <property type="entry name" value="PRK05578.1"/>
    <property type="match status" value="1"/>
</dbReference>
<dbReference type="InterPro" id="IPR002125">
    <property type="entry name" value="CMP_dCMP_dom"/>
</dbReference>
<accession>A0A2S6CKT4</accession>